<sequence length="135" mass="15117">MDTKPQHHTKIINIYYAKVFRRRTGLEGLGHIEIHKPQPAVPNERPYIDKSQRIQPSQANSHTTRITAISATAHTNSNSVLSQNNLKAQQQQQQFVSDSGDSRSVTTAITAITIIPQSQYNTLSVVISDIKEEIQ</sequence>
<accession>A0A9N9EZH2</accession>
<evidence type="ECO:0000313" key="1">
    <source>
        <dbReference type="EMBL" id="CAG8499464.1"/>
    </source>
</evidence>
<dbReference type="EMBL" id="CAJVPK010000359">
    <property type="protein sequence ID" value="CAG8499464.1"/>
    <property type="molecule type" value="Genomic_DNA"/>
</dbReference>
<protein>
    <submittedName>
        <fullName evidence="1">2533_t:CDS:1</fullName>
    </submittedName>
</protein>
<evidence type="ECO:0000313" key="2">
    <source>
        <dbReference type="Proteomes" id="UP000789706"/>
    </source>
</evidence>
<dbReference type="AlphaFoldDB" id="A0A9N9EZH2"/>
<name>A0A9N9EZH2_9GLOM</name>
<organism evidence="1 2">
    <name type="scientific">Diversispora eburnea</name>
    <dbReference type="NCBI Taxonomy" id="1213867"/>
    <lineage>
        <taxon>Eukaryota</taxon>
        <taxon>Fungi</taxon>
        <taxon>Fungi incertae sedis</taxon>
        <taxon>Mucoromycota</taxon>
        <taxon>Glomeromycotina</taxon>
        <taxon>Glomeromycetes</taxon>
        <taxon>Diversisporales</taxon>
        <taxon>Diversisporaceae</taxon>
        <taxon>Diversispora</taxon>
    </lineage>
</organism>
<proteinExistence type="predicted"/>
<reference evidence="1" key="1">
    <citation type="submission" date="2021-06" db="EMBL/GenBank/DDBJ databases">
        <authorList>
            <person name="Kallberg Y."/>
            <person name="Tangrot J."/>
            <person name="Rosling A."/>
        </authorList>
    </citation>
    <scope>NUCLEOTIDE SEQUENCE</scope>
    <source>
        <strain evidence="1">AZ414A</strain>
    </source>
</reference>
<dbReference type="Proteomes" id="UP000789706">
    <property type="component" value="Unassembled WGS sequence"/>
</dbReference>
<gene>
    <name evidence="1" type="ORF">DEBURN_LOCUS4599</name>
</gene>
<keyword evidence="2" id="KW-1185">Reference proteome</keyword>
<comment type="caution">
    <text evidence="1">The sequence shown here is derived from an EMBL/GenBank/DDBJ whole genome shotgun (WGS) entry which is preliminary data.</text>
</comment>